<sequence>MRLVPIECIKEGAFLGKTIYDNDGRILLRQGVILNNNYIDRIRQLGIFSLYINDEYSSAEIEDIIKPELRQKSIKTLKNYFSHIQNYHKKNEEYFSSIFDIANSIIDELAGRNDLMVNLVDIKSMDNYTYQHSVNVAILSLIIGIQLQLNKDELYKLCTGALLHDIGKVFIPKEIIQKKEKLLPEEYDLIKEHTTKGYNYLKNNIDISPVSRIIILQHHEKVNGTGYPDGKKGNDINKLARIVAIADVYDALTSDRPYRRAMSPNEAIEYILGSGQTYFDFEMVKVFSECIVPYPVGTLVRLSNNDVAVVEKIFPHFALRPIVKVIKSDNVSTIGKVINMMSELDLVIKETEYAMN</sequence>
<feature type="domain" description="HD-GYP" evidence="2">
    <location>
        <begin position="107"/>
        <end position="303"/>
    </location>
</feature>
<dbReference type="PANTHER" id="PTHR43155">
    <property type="entry name" value="CYCLIC DI-GMP PHOSPHODIESTERASE PA4108-RELATED"/>
    <property type="match status" value="1"/>
</dbReference>
<dbReference type="Gene3D" id="1.10.3210.10">
    <property type="entry name" value="Hypothetical protein af1432"/>
    <property type="match status" value="1"/>
</dbReference>
<keyword evidence="4" id="KW-1185">Reference proteome</keyword>
<dbReference type="InterPro" id="IPR006674">
    <property type="entry name" value="HD_domain"/>
</dbReference>
<dbReference type="EMBL" id="LTBA01000001">
    <property type="protein sequence ID" value="KYH35723.1"/>
    <property type="molecule type" value="Genomic_DNA"/>
</dbReference>
<dbReference type="STRING" id="1121338.CLTEP_01160"/>
<dbReference type="RefSeq" id="WP_066820959.1">
    <property type="nucleotide sequence ID" value="NZ_LTBA01000001.1"/>
</dbReference>
<dbReference type="GO" id="GO:0071111">
    <property type="term" value="F:cyclic-guanylate-specific phosphodiesterase activity"/>
    <property type="evidence" value="ECO:0007669"/>
    <property type="project" value="UniProtKB-EC"/>
</dbReference>
<proteinExistence type="predicted"/>
<evidence type="ECO:0000259" key="1">
    <source>
        <dbReference type="PROSITE" id="PS51831"/>
    </source>
</evidence>
<dbReference type="Pfam" id="PF13487">
    <property type="entry name" value="HD_5"/>
    <property type="match status" value="1"/>
</dbReference>
<evidence type="ECO:0000259" key="2">
    <source>
        <dbReference type="PROSITE" id="PS51832"/>
    </source>
</evidence>
<dbReference type="AlphaFoldDB" id="A0A151B7E0"/>
<protein>
    <submittedName>
        <fullName evidence="3">Cyclic di-GMP phosphodiesterase response regulator RpfG</fullName>
        <ecNumber evidence="3">3.1.4.52</ecNumber>
    </submittedName>
</protein>
<dbReference type="InterPro" id="IPR037522">
    <property type="entry name" value="HD_GYP_dom"/>
</dbReference>
<evidence type="ECO:0000313" key="4">
    <source>
        <dbReference type="Proteomes" id="UP000075531"/>
    </source>
</evidence>
<dbReference type="SMART" id="SM00471">
    <property type="entry name" value="HDc"/>
    <property type="match status" value="1"/>
</dbReference>
<gene>
    <name evidence="3" type="primary">rpfG_1</name>
    <name evidence="3" type="ORF">CLTEP_01160</name>
</gene>
<name>A0A151B7E0_9CLOT</name>
<feature type="domain" description="HD" evidence="1">
    <location>
        <begin position="129"/>
        <end position="252"/>
    </location>
</feature>
<dbReference type="PROSITE" id="PS51831">
    <property type="entry name" value="HD"/>
    <property type="match status" value="1"/>
</dbReference>
<evidence type="ECO:0000313" key="3">
    <source>
        <dbReference type="EMBL" id="KYH35723.1"/>
    </source>
</evidence>
<dbReference type="SUPFAM" id="SSF109604">
    <property type="entry name" value="HD-domain/PDEase-like"/>
    <property type="match status" value="1"/>
</dbReference>
<dbReference type="PROSITE" id="PS51832">
    <property type="entry name" value="HD_GYP"/>
    <property type="match status" value="1"/>
</dbReference>
<accession>A0A151B7E0</accession>
<dbReference type="Proteomes" id="UP000075531">
    <property type="component" value="Unassembled WGS sequence"/>
</dbReference>
<dbReference type="PANTHER" id="PTHR43155:SF2">
    <property type="entry name" value="CYCLIC DI-GMP PHOSPHODIESTERASE PA4108"/>
    <property type="match status" value="1"/>
</dbReference>
<dbReference type="OrthoDB" id="9804747at2"/>
<organism evidence="3 4">
    <name type="scientific">Clostridium tepidiprofundi DSM 19306</name>
    <dbReference type="NCBI Taxonomy" id="1121338"/>
    <lineage>
        <taxon>Bacteria</taxon>
        <taxon>Bacillati</taxon>
        <taxon>Bacillota</taxon>
        <taxon>Clostridia</taxon>
        <taxon>Eubacteriales</taxon>
        <taxon>Clostridiaceae</taxon>
        <taxon>Clostridium</taxon>
    </lineage>
</organism>
<dbReference type="InterPro" id="IPR003607">
    <property type="entry name" value="HD/PDEase_dom"/>
</dbReference>
<dbReference type="PATRIC" id="fig|1121338.3.peg.118"/>
<dbReference type="InterPro" id="IPR006675">
    <property type="entry name" value="HDIG_dom"/>
</dbReference>
<dbReference type="CDD" id="cd00077">
    <property type="entry name" value="HDc"/>
    <property type="match status" value="1"/>
</dbReference>
<reference evidence="3 4" key="1">
    <citation type="submission" date="2016-02" db="EMBL/GenBank/DDBJ databases">
        <title>Genome sequence of Clostridium tepidiprofundi DSM 19306.</title>
        <authorList>
            <person name="Poehlein A."/>
            <person name="Daniel R."/>
        </authorList>
    </citation>
    <scope>NUCLEOTIDE SEQUENCE [LARGE SCALE GENOMIC DNA]</scope>
    <source>
        <strain evidence="3 4">DSM 19306</strain>
    </source>
</reference>
<dbReference type="NCBIfam" id="TIGR00277">
    <property type="entry name" value="HDIG"/>
    <property type="match status" value="1"/>
</dbReference>
<comment type="caution">
    <text evidence="3">The sequence shown here is derived from an EMBL/GenBank/DDBJ whole genome shotgun (WGS) entry which is preliminary data.</text>
</comment>
<keyword evidence="3" id="KW-0378">Hydrolase</keyword>
<dbReference type="EC" id="3.1.4.52" evidence="3"/>